<reference evidence="5" key="1">
    <citation type="submission" date="2016-10" db="EMBL/GenBank/DDBJ databases">
        <authorList>
            <person name="Varghese N."/>
            <person name="Submissions S."/>
        </authorList>
    </citation>
    <scope>NUCLEOTIDE SEQUENCE [LARGE SCALE GENOMIC DNA]</scope>
    <source>
        <strain evidence="5">CGMCC 1.7655</strain>
    </source>
</reference>
<name>A0A1G9HUF1_9RHOB</name>
<dbReference type="Proteomes" id="UP000199555">
    <property type="component" value="Unassembled WGS sequence"/>
</dbReference>
<keyword evidence="5" id="KW-1185">Reference proteome</keyword>
<dbReference type="Pfam" id="PF00353">
    <property type="entry name" value="HemolysinCabind"/>
    <property type="match status" value="2"/>
</dbReference>
<evidence type="ECO:0008006" key="6">
    <source>
        <dbReference type="Google" id="ProtNLM"/>
    </source>
</evidence>
<organism evidence="4 5">
    <name type="scientific">Paracoccus chinensis</name>
    <dbReference type="NCBI Taxonomy" id="525640"/>
    <lineage>
        <taxon>Bacteria</taxon>
        <taxon>Pseudomonadati</taxon>
        <taxon>Pseudomonadota</taxon>
        <taxon>Alphaproteobacteria</taxon>
        <taxon>Rhodobacterales</taxon>
        <taxon>Paracoccaceae</taxon>
        <taxon>Paracoccus</taxon>
    </lineage>
</organism>
<evidence type="ECO:0000313" key="4">
    <source>
        <dbReference type="EMBL" id="SDL16344.1"/>
    </source>
</evidence>
<protein>
    <recommendedName>
        <fullName evidence="6">Hemolysin-type calcium-binding repeat-containing protein</fullName>
    </recommendedName>
</protein>
<dbReference type="PRINTS" id="PR00313">
    <property type="entry name" value="CABNDNGRPT"/>
</dbReference>
<evidence type="ECO:0000313" key="5">
    <source>
        <dbReference type="Proteomes" id="UP000199555"/>
    </source>
</evidence>
<dbReference type="SUPFAM" id="SSF51445">
    <property type="entry name" value="(Trans)glycosidases"/>
    <property type="match status" value="1"/>
</dbReference>
<evidence type="ECO:0000256" key="2">
    <source>
        <dbReference type="ARBA" id="ARBA00022525"/>
    </source>
</evidence>
<dbReference type="PANTHER" id="PTHR38340">
    <property type="entry name" value="S-LAYER PROTEIN"/>
    <property type="match status" value="1"/>
</dbReference>
<dbReference type="OrthoDB" id="7749175at2"/>
<feature type="region of interest" description="Disordered" evidence="3">
    <location>
        <begin position="518"/>
        <end position="562"/>
    </location>
</feature>
<dbReference type="AlphaFoldDB" id="A0A1G9HUF1"/>
<dbReference type="PANTHER" id="PTHR38340:SF1">
    <property type="entry name" value="S-LAYER PROTEIN"/>
    <property type="match status" value="1"/>
</dbReference>
<proteinExistence type="predicted"/>
<dbReference type="RefSeq" id="WP_090754908.1">
    <property type="nucleotide sequence ID" value="NZ_FNGE01000007.1"/>
</dbReference>
<sequence>MDCDALEFQSRMAGWNAVSMATEYKVVVSDPAALQTRDGNGVDEALRGFLVSNMNARAARRLSDQDAALAEEFKDGGSFALLLDPVTREPARLADGRLLTIDPPKKGKDRPAGLESMVSWRSDVGVHLQVGGGAGRFVSTLRESFPEVNVVRLDFNAESVDNAGMTEEWRDFALTAARAGLGLVIQNSDGDLAGGLKRALPVELGPPDALAQVSGEWKINQVQADWQRMLDWFRRPENAPILDAVVGWELINEPMAYGNKPEAGALYSRHMADLIGSLDWGGKRLFVGGLRASAQFEHLDHDQIRKAAGDRLVWSAHMYPGWVVAKTPDPDGGMFRSQICRRIGTLTQPGDDIMVTESQLYTEAGSLNPAGSAKAAQSYNMARKLPWFADNGIGWTWWPPIGRASQMLHWNGSEDVYRVEIESAAFAHWGWVRDETQAPEAAAEHWGGAGDEVLSVDPSRGDETDHVVEGVSNPHGLVYALAGDDRVTGGRMTDLLYGGNGGDSLEGGADGDWLFGGQGDDHLDGGEGDDVLIDPEGANSLTGGPGNDHMEGSGVLDGGEGDDILTATGDGTTLTGGLGSDRFLPPLRGRITFADFTPGEDRLDLSLLQTPNRAPTLELRGSGDETTLVWGDLTVTMPGAAALTEADIINAGPRRVVLTGG</sequence>
<dbReference type="GO" id="GO:0005509">
    <property type="term" value="F:calcium ion binding"/>
    <property type="evidence" value="ECO:0007669"/>
    <property type="project" value="InterPro"/>
</dbReference>
<gene>
    <name evidence="4" type="ORF">SAMN04487971_10718</name>
</gene>
<keyword evidence="2" id="KW-0964">Secreted</keyword>
<dbReference type="Gene3D" id="2.150.10.10">
    <property type="entry name" value="Serralysin-like metalloprotease, C-terminal"/>
    <property type="match status" value="2"/>
</dbReference>
<evidence type="ECO:0000256" key="3">
    <source>
        <dbReference type="SAM" id="MobiDB-lite"/>
    </source>
</evidence>
<comment type="subcellular location">
    <subcellularLocation>
        <location evidence="1">Secreted</location>
    </subcellularLocation>
</comment>
<dbReference type="STRING" id="525640.SAMN04487971_10718"/>
<dbReference type="Gene3D" id="3.20.20.80">
    <property type="entry name" value="Glycosidases"/>
    <property type="match status" value="1"/>
</dbReference>
<dbReference type="SUPFAM" id="SSF51120">
    <property type="entry name" value="beta-Roll"/>
    <property type="match status" value="1"/>
</dbReference>
<dbReference type="EMBL" id="FNGE01000007">
    <property type="protein sequence ID" value="SDL16344.1"/>
    <property type="molecule type" value="Genomic_DNA"/>
</dbReference>
<dbReference type="InterPro" id="IPR001343">
    <property type="entry name" value="Hemolysn_Ca-bd"/>
</dbReference>
<dbReference type="InterPro" id="IPR017853">
    <property type="entry name" value="GH"/>
</dbReference>
<dbReference type="InterPro" id="IPR018511">
    <property type="entry name" value="Hemolysin-typ_Ca-bd_CS"/>
</dbReference>
<dbReference type="InterPro" id="IPR050557">
    <property type="entry name" value="RTX_toxin/Mannuronan_C5-epim"/>
</dbReference>
<accession>A0A1G9HUF1</accession>
<dbReference type="GO" id="GO:0005576">
    <property type="term" value="C:extracellular region"/>
    <property type="evidence" value="ECO:0007669"/>
    <property type="project" value="UniProtKB-SubCell"/>
</dbReference>
<evidence type="ECO:0000256" key="1">
    <source>
        <dbReference type="ARBA" id="ARBA00004613"/>
    </source>
</evidence>
<dbReference type="PROSITE" id="PS00330">
    <property type="entry name" value="HEMOLYSIN_CALCIUM"/>
    <property type="match status" value="1"/>
</dbReference>
<dbReference type="InterPro" id="IPR011049">
    <property type="entry name" value="Serralysin-like_metalloprot_C"/>
</dbReference>